<feature type="coiled-coil region" evidence="1">
    <location>
        <begin position="100"/>
        <end position="127"/>
    </location>
</feature>
<comment type="caution">
    <text evidence="2">The sequence shown here is derived from an EMBL/GenBank/DDBJ whole genome shotgun (WGS) entry which is preliminary data.</text>
</comment>
<dbReference type="EMBL" id="VOSM01000003">
    <property type="protein sequence ID" value="TXD37630.1"/>
    <property type="molecule type" value="Genomic_DNA"/>
</dbReference>
<organism evidence="2 3">
    <name type="scientific">Lujinxingia vulgaris</name>
    <dbReference type="NCBI Taxonomy" id="2600176"/>
    <lineage>
        <taxon>Bacteria</taxon>
        <taxon>Deltaproteobacteria</taxon>
        <taxon>Bradymonadales</taxon>
        <taxon>Lujinxingiaceae</taxon>
        <taxon>Lujinxingia</taxon>
    </lineage>
</organism>
<keyword evidence="3" id="KW-1185">Reference proteome</keyword>
<protein>
    <submittedName>
        <fullName evidence="2">Uncharacterized protein</fullName>
    </submittedName>
</protein>
<proteinExistence type="predicted"/>
<dbReference type="RefSeq" id="WP_146980786.1">
    <property type="nucleotide sequence ID" value="NZ_VOSM01000003.1"/>
</dbReference>
<accession>A0A5C6XAW6</accession>
<dbReference type="OrthoDB" id="5523634at2"/>
<sequence length="138" mass="14847">MPNIRGPLQQLESELGGLSRELIRVEAHMRRGEWRAARARLGGLRAQLDMSDANASAANQLTVIGAQIGLMSGGSDWLRGRLPAALLCAAGGWLYGQSMLESQRRELRELRAHAEALTLQVEDALSNANSSPSESAQG</sequence>
<evidence type="ECO:0000256" key="1">
    <source>
        <dbReference type="SAM" id="Coils"/>
    </source>
</evidence>
<evidence type="ECO:0000313" key="3">
    <source>
        <dbReference type="Proteomes" id="UP000321412"/>
    </source>
</evidence>
<keyword evidence="1" id="KW-0175">Coiled coil</keyword>
<reference evidence="2 3" key="1">
    <citation type="submission" date="2019-08" db="EMBL/GenBank/DDBJ databases">
        <title>Bradymonadales sp. TMQ4.</title>
        <authorList>
            <person name="Liang Q."/>
        </authorList>
    </citation>
    <scope>NUCLEOTIDE SEQUENCE [LARGE SCALE GENOMIC DNA]</scope>
    <source>
        <strain evidence="2 3">TMQ4</strain>
    </source>
</reference>
<dbReference type="AlphaFoldDB" id="A0A5C6XAW6"/>
<evidence type="ECO:0000313" key="2">
    <source>
        <dbReference type="EMBL" id="TXD37630.1"/>
    </source>
</evidence>
<dbReference type="Proteomes" id="UP000321412">
    <property type="component" value="Unassembled WGS sequence"/>
</dbReference>
<name>A0A5C6XAW6_9DELT</name>
<gene>
    <name evidence="2" type="ORF">FRC98_08045</name>
</gene>